<comment type="similarity">
    <text evidence="4">Belongs to the cyclic nucleotide phosphodiesterase class-III family.</text>
</comment>
<evidence type="ECO:0000256" key="1">
    <source>
        <dbReference type="ARBA" id="ARBA00022723"/>
    </source>
</evidence>
<keyword evidence="2" id="KW-0378">Hydrolase</keyword>
<proteinExistence type="inferred from homology"/>
<evidence type="ECO:0000256" key="4">
    <source>
        <dbReference type="ARBA" id="ARBA00025742"/>
    </source>
</evidence>
<dbReference type="AlphaFoldDB" id="A0A285PFH5"/>
<feature type="domain" description="Calcineurin-like phosphoesterase" evidence="5">
    <location>
        <begin position="3"/>
        <end position="200"/>
    </location>
</feature>
<dbReference type="InterPro" id="IPR042283">
    <property type="entry name" value="GpdQ_catalytic"/>
</dbReference>
<organism evidence="6 7">
    <name type="scientific">Cohaesibacter gelatinilyticus</name>
    <dbReference type="NCBI Taxonomy" id="372072"/>
    <lineage>
        <taxon>Bacteria</taxon>
        <taxon>Pseudomonadati</taxon>
        <taxon>Pseudomonadota</taxon>
        <taxon>Alphaproteobacteria</taxon>
        <taxon>Hyphomicrobiales</taxon>
        <taxon>Cohaesibacteraceae</taxon>
    </lineage>
</organism>
<dbReference type="GO" id="GO:0004112">
    <property type="term" value="F:cyclic-nucleotide phosphodiesterase activity"/>
    <property type="evidence" value="ECO:0007669"/>
    <property type="project" value="InterPro"/>
</dbReference>
<gene>
    <name evidence="6" type="ORF">SAMN06265368_3291</name>
</gene>
<dbReference type="PANTHER" id="PTHR42988">
    <property type="entry name" value="PHOSPHOHYDROLASE"/>
    <property type="match status" value="1"/>
</dbReference>
<keyword evidence="1" id="KW-0479">Metal-binding</keyword>
<dbReference type="SUPFAM" id="SSF56300">
    <property type="entry name" value="Metallo-dependent phosphatases"/>
    <property type="match status" value="1"/>
</dbReference>
<keyword evidence="7" id="KW-1185">Reference proteome</keyword>
<keyword evidence="3" id="KW-0408">Iron</keyword>
<name>A0A285PFH5_9HYPH</name>
<evidence type="ECO:0000256" key="3">
    <source>
        <dbReference type="ARBA" id="ARBA00023004"/>
    </source>
</evidence>
<reference evidence="6 7" key="1">
    <citation type="submission" date="2017-09" db="EMBL/GenBank/DDBJ databases">
        <authorList>
            <person name="Ehlers B."/>
            <person name="Leendertz F.H."/>
        </authorList>
    </citation>
    <scope>NUCLEOTIDE SEQUENCE [LARGE SCALE GENOMIC DNA]</scope>
    <source>
        <strain evidence="6 7">DSM 18289</strain>
    </source>
</reference>
<accession>A0A285PFH5</accession>
<dbReference type="GO" id="GO:0046872">
    <property type="term" value="F:metal ion binding"/>
    <property type="evidence" value="ECO:0007669"/>
    <property type="project" value="UniProtKB-KW"/>
</dbReference>
<dbReference type="InterPro" id="IPR026575">
    <property type="entry name" value="GpdQ/CpdA-like"/>
</dbReference>
<evidence type="ECO:0000259" key="5">
    <source>
        <dbReference type="Pfam" id="PF00149"/>
    </source>
</evidence>
<dbReference type="Proteomes" id="UP000219439">
    <property type="component" value="Unassembled WGS sequence"/>
</dbReference>
<dbReference type="CDD" id="cd07402">
    <property type="entry name" value="MPP_GpdQ"/>
    <property type="match status" value="1"/>
</dbReference>
<sequence>MSKILQITDTHIVPPNDLAYGRVDTTHALEATVETINSILDAIGPVDAVAITGDLTDYGSREDYERFKAIMAPLQLPYLALPGNHDSRDNMRFAFAGESWMPASGPICWHMELENFILIGLDSLVQGKSHGELSRQNLKYLEDVMDVADGKPLLVGFHHPPVTIGLHVMDQNNLWQTEALTELLERYEGDIRLITGHVHRSSTSLFANRICLTCPGPSHAVSMDLREDAANCLTKEPGAFMLHEWRDGFVSHVIPVGRFDGPHPFYP</sequence>
<dbReference type="InterPro" id="IPR042281">
    <property type="entry name" value="GpdQ_beta-strand"/>
</dbReference>
<protein>
    <submittedName>
        <fullName evidence="6">Calcineurin-like phosphoesterase</fullName>
    </submittedName>
</protein>
<dbReference type="Pfam" id="PF00149">
    <property type="entry name" value="Metallophos"/>
    <property type="match status" value="1"/>
</dbReference>
<dbReference type="RefSeq" id="WP_097154563.1">
    <property type="nucleotide sequence ID" value="NZ_OBEL01000004.1"/>
</dbReference>
<dbReference type="Gene3D" id="3.30.750.180">
    <property type="entry name" value="GpdQ, beta-strand dimerisation domain"/>
    <property type="match status" value="1"/>
</dbReference>
<dbReference type="EMBL" id="OBEL01000004">
    <property type="protein sequence ID" value="SNZ20188.1"/>
    <property type="molecule type" value="Genomic_DNA"/>
</dbReference>
<evidence type="ECO:0000256" key="2">
    <source>
        <dbReference type="ARBA" id="ARBA00022801"/>
    </source>
</evidence>
<dbReference type="InterPro" id="IPR004843">
    <property type="entry name" value="Calcineurin-like_PHP"/>
</dbReference>
<evidence type="ECO:0000313" key="7">
    <source>
        <dbReference type="Proteomes" id="UP000219439"/>
    </source>
</evidence>
<dbReference type="Gene3D" id="3.60.21.40">
    <property type="entry name" value="GpdQ, catalytic alpha/beta sandwich domain"/>
    <property type="match status" value="1"/>
</dbReference>
<dbReference type="InterPro" id="IPR029052">
    <property type="entry name" value="Metallo-depent_PP-like"/>
</dbReference>
<dbReference type="InterPro" id="IPR050884">
    <property type="entry name" value="CNP_phosphodiesterase-III"/>
</dbReference>
<dbReference type="OrthoDB" id="651281at2"/>
<dbReference type="PANTHER" id="PTHR42988:SF2">
    <property type="entry name" value="CYCLIC NUCLEOTIDE PHOSPHODIESTERASE CBUA0032-RELATED"/>
    <property type="match status" value="1"/>
</dbReference>
<evidence type="ECO:0000313" key="6">
    <source>
        <dbReference type="EMBL" id="SNZ20188.1"/>
    </source>
</evidence>